<name>V8CK89_9HELI</name>
<accession>V8CK89</accession>
<sequence length="155" mass="17335">MRIDYGLSATSLSSLLHTTRDLDSSSSEKDATQDIQTKAPVKAAQNPKDSSKALESTQQSTPRARETFGLEILEKMSDKEYQVFLRASEGMSEVEKMAAAQALYVFTESYAQDSSAQNLKPHLNPRKNPYFNARDQFITRYIALYNGAQEVDILS</sequence>
<dbReference type="RefSeq" id="WP_023929256.1">
    <property type="nucleotide sequence ID" value="NZ_KI669458.1"/>
</dbReference>
<dbReference type="EMBL" id="AZJJ01000001">
    <property type="protein sequence ID" value="ETD27430.1"/>
    <property type="molecule type" value="Genomic_DNA"/>
</dbReference>
<protein>
    <submittedName>
        <fullName evidence="2">Uncharacterized protein</fullName>
    </submittedName>
</protein>
<dbReference type="OrthoDB" id="5330163at2"/>
<feature type="region of interest" description="Disordered" evidence="1">
    <location>
        <begin position="17"/>
        <end position="65"/>
    </location>
</feature>
<reference evidence="2 3" key="1">
    <citation type="submission" date="2013-10" db="EMBL/GenBank/DDBJ databases">
        <title>The Genome Sequence of Helicobacter canis NCTC 12740.</title>
        <authorList>
            <consortium name="The Broad Institute Genomics Platform"/>
            <person name="Earl A."/>
            <person name="Fox J.G."/>
            <person name="Shen Z."/>
            <person name="Young S.K."/>
            <person name="Zeng Q."/>
            <person name="Gargeya S."/>
            <person name="Fitzgerald M."/>
            <person name="Abouelleil A."/>
            <person name="Alvarado L."/>
            <person name="Chapman S.B."/>
            <person name="Gainer-Dewar J."/>
            <person name="Goldberg J."/>
            <person name="Griggs A."/>
            <person name="Gujja S."/>
            <person name="Hansen M."/>
            <person name="Howarth C."/>
            <person name="Imamovic A."/>
            <person name="Ireland A."/>
            <person name="Larimer J."/>
            <person name="McCowan C."/>
            <person name="Murphy C."/>
            <person name="Pearson M."/>
            <person name="Poon T.W."/>
            <person name="Priest M."/>
            <person name="Roberts A."/>
            <person name="Saif S."/>
            <person name="Shea T."/>
            <person name="Sykes S."/>
            <person name="Wortman J."/>
            <person name="Nusbaum C."/>
            <person name="Birren B."/>
        </authorList>
    </citation>
    <scope>NUCLEOTIDE SEQUENCE [LARGE SCALE GENOMIC DNA]</scope>
    <source>
        <strain evidence="2 3">NCTC 12740</strain>
    </source>
</reference>
<proteinExistence type="predicted"/>
<evidence type="ECO:0000313" key="2">
    <source>
        <dbReference type="EMBL" id="ETD27430.1"/>
    </source>
</evidence>
<dbReference type="Proteomes" id="UP000018688">
    <property type="component" value="Unassembled WGS sequence"/>
</dbReference>
<keyword evidence="3" id="KW-1185">Reference proteome</keyword>
<organism evidence="2 3">
    <name type="scientific">Helicobacter canis NCTC 12740</name>
    <dbReference type="NCBI Taxonomy" id="1357399"/>
    <lineage>
        <taxon>Bacteria</taxon>
        <taxon>Pseudomonadati</taxon>
        <taxon>Campylobacterota</taxon>
        <taxon>Epsilonproteobacteria</taxon>
        <taxon>Campylobacterales</taxon>
        <taxon>Helicobacteraceae</taxon>
        <taxon>Helicobacter</taxon>
    </lineage>
</organism>
<dbReference type="PATRIC" id="fig|1357399.3.peg.362"/>
<feature type="compositionally biased region" description="Basic and acidic residues" evidence="1">
    <location>
        <begin position="18"/>
        <end position="32"/>
    </location>
</feature>
<evidence type="ECO:0000256" key="1">
    <source>
        <dbReference type="SAM" id="MobiDB-lite"/>
    </source>
</evidence>
<dbReference type="HOGENOM" id="CLU_1693077_0_0_7"/>
<evidence type="ECO:0000313" key="3">
    <source>
        <dbReference type="Proteomes" id="UP000018688"/>
    </source>
</evidence>
<comment type="caution">
    <text evidence="2">The sequence shown here is derived from an EMBL/GenBank/DDBJ whole genome shotgun (WGS) entry which is preliminary data.</text>
</comment>
<gene>
    <name evidence="2" type="ORF">HMPREF2087_00348</name>
</gene>
<feature type="compositionally biased region" description="Polar residues" evidence="1">
    <location>
        <begin position="53"/>
        <end position="62"/>
    </location>
</feature>
<dbReference type="STRING" id="1357399.HMPREF2087_00348"/>
<dbReference type="AlphaFoldDB" id="V8CK89"/>